<gene>
    <name evidence="4" type="ORF">Aco03nite_054810</name>
</gene>
<feature type="signal peptide" evidence="2">
    <location>
        <begin position="1"/>
        <end position="27"/>
    </location>
</feature>
<dbReference type="InterPro" id="IPR000421">
    <property type="entry name" value="FA58C"/>
</dbReference>
<dbReference type="Pfam" id="PF17678">
    <property type="entry name" value="Glyco_hydro_92N"/>
    <property type="match status" value="1"/>
</dbReference>
<dbReference type="PANTHER" id="PTHR12143">
    <property type="entry name" value="PEPTIDE N-GLYCANASE PNGASE -RELATED"/>
    <property type="match status" value="1"/>
</dbReference>
<protein>
    <recommendedName>
        <fullName evidence="3">F5/8 type C domain-containing protein</fullName>
    </recommendedName>
</protein>
<dbReference type="PANTHER" id="PTHR12143:SF43">
    <property type="entry name" value="PUTATIVE-RELATED"/>
    <property type="match status" value="1"/>
</dbReference>
<dbReference type="EMBL" id="BOMG01000064">
    <property type="protein sequence ID" value="GID57077.1"/>
    <property type="molecule type" value="Genomic_DNA"/>
</dbReference>
<proteinExistence type="predicted"/>
<dbReference type="Gene3D" id="2.60.120.260">
    <property type="entry name" value="Galactose-binding domain-like"/>
    <property type="match status" value="1"/>
</dbReference>
<dbReference type="Pfam" id="PF00754">
    <property type="entry name" value="F5_F8_type_C"/>
    <property type="match status" value="1"/>
</dbReference>
<keyword evidence="5" id="KW-1185">Reference proteome</keyword>
<dbReference type="InterPro" id="IPR041371">
    <property type="entry name" value="GH92_N"/>
</dbReference>
<dbReference type="Proteomes" id="UP000612282">
    <property type="component" value="Unassembled WGS sequence"/>
</dbReference>
<dbReference type="SUPFAM" id="SSF49785">
    <property type="entry name" value="Galactose-binding domain-like"/>
    <property type="match status" value="1"/>
</dbReference>
<feature type="chain" id="PRO_5046378853" description="F5/8 type C domain-containing protein" evidence="2">
    <location>
        <begin position="28"/>
        <end position="688"/>
    </location>
</feature>
<evidence type="ECO:0000313" key="5">
    <source>
        <dbReference type="Proteomes" id="UP000612282"/>
    </source>
</evidence>
<dbReference type="InterPro" id="IPR050883">
    <property type="entry name" value="PNGase"/>
</dbReference>
<comment type="caution">
    <text evidence="4">The sequence shown here is derived from an EMBL/GenBank/DDBJ whole genome shotgun (WGS) entry which is preliminary data.</text>
</comment>
<keyword evidence="2" id="KW-0732">Signal</keyword>
<evidence type="ECO:0000256" key="2">
    <source>
        <dbReference type="SAM" id="SignalP"/>
    </source>
</evidence>
<evidence type="ECO:0000259" key="3">
    <source>
        <dbReference type="PROSITE" id="PS50022"/>
    </source>
</evidence>
<dbReference type="InterPro" id="IPR008979">
    <property type="entry name" value="Galactose-bd-like_sf"/>
</dbReference>
<evidence type="ECO:0000256" key="1">
    <source>
        <dbReference type="SAM" id="MobiDB-lite"/>
    </source>
</evidence>
<dbReference type="Pfam" id="PF07971">
    <property type="entry name" value="Glyco_hydro_92"/>
    <property type="match status" value="1"/>
</dbReference>
<feature type="region of interest" description="Disordered" evidence="1">
    <location>
        <begin position="201"/>
        <end position="224"/>
    </location>
</feature>
<dbReference type="PROSITE" id="PS50022">
    <property type="entry name" value="FA58C_3"/>
    <property type="match status" value="1"/>
</dbReference>
<dbReference type="InterPro" id="IPR012939">
    <property type="entry name" value="Glyco_hydro_92"/>
</dbReference>
<evidence type="ECO:0000313" key="4">
    <source>
        <dbReference type="EMBL" id="GID57077.1"/>
    </source>
</evidence>
<dbReference type="InterPro" id="IPR014718">
    <property type="entry name" value="GH-type_carb-bd"/>
</dbReference>
<dbReference type="Gene3D" id="2.70.98.10">
    <property type="match status" value="1"/>
</dbReference>
<reference evidence="4 5" key="1">
    <citation type="submission" date="2021-01" db="EMBL/GenBank/DDBJ databases">
        <title>Whole genome shotgun sequence of Actinoplanes couchii NBRC 106145.</title>
        <authorList>
            <person name="Komaki H."/>
            <person name="Tamura T."/>
        </authorList>
    </citation>
    <scope>NUCLEOTIDE SEQUENCE [LARGE SCALE GENOMIC DNA]</scope>
    <source>
        <strain evidence="4 5">NBRC 106145</strain>
    </source>
</reference>
<sequence length="688" mass="73083">MRSAPLAALLSVVLAGGAVVVSRPASAAPAPRFSTSFETTDPPPTWQNTAERTSGVDGRLRTGIPGSVNDRVTAVAASGENTSGGEVKENLLDADPDTKWLVFAGTGWVTYQLNAPVRVARYALTAANDAPTRDPRDWRLEGSADGTTWTTVDTRTGQSLGERGATTLYDVATPGEFGFYRLTVTANGGATIVQLADLQLSNGDDTPPPAEPARSAIGTGPSNAPAAKARVGYSGLASLEFAGRHATDGRGYTYNKIYDVDLKVGPDTELSYLVFPEFTRDDLSYPATFTAVDLAFTDGTFLSALKARDQHGTVVSPQAQGASKKLSANQWNKIVSRIGEVARGKTVDRILVAYDKPSGPQSPWRAWFDDITLTDVKAQKPSKSLAEYVETRRGTQSSGGFSRGNNIPAAAVPHGFNFWTPVTNAGTLNWLYEYHKANNAQNLPQLQALSVSHEPSPWMADRQTFQFMPQDGTGVPNADRTARALPFHHENETARPHYYGVTFDSGLKAEVAPTDHAALLKFTFTGDGGNIIFDNVDDNAGLTVDPATGTITGWTDVRSGLSNGASRMFLYATVDAPVLGGGMLPAGNRPSTGYVTVGAKTVNLRVATSLLGVEQARHNLELEIAAADTLETVHSRAEAAWNTKLHTVEVEGASRDQLVTLYSSVSVFPCDPGCSGRFAAAACAGPLL</sequence>
<accession>A0ABQ3XF10</accession>
<organism evidence="4 5">
    <name type="scientific">Actinoplanes couchii</name>
    <dbReference type="NCBI Taxonomy" id="403638"/>
    <lineage>
        <taxon>Bacteria</taxon>
        <taxon>Bacillati</taxon>
        <taxon>Actinomycetota</taxon>
        <taxon>Actinomycetes</taxon>
        <taxon>Micromonosporales</taxon>
        <taxon>Micromonosporaceae</taxon>
        <taxon>Actinoplanes</taxon>
    </lineage>
</organism>
<name>A0ABQ3XF10_9ACTN</name>
<dbReference type="RefSeq" id="WP_203799295.1">
    <property type="nucleotide sequence ID" value="NZ_BAAAQE010000094.1"/>
</dbReference>
<feature type="domain" description="F5/8 type C" evidence="3">
    <location>
        <begin position="53"/>
        <end position="203"/>
    </location>
</feature>